<dbReference type="InterPro" id="IPR013658">
    <property type="entry name" value="SGL"/>
</dbReference>
<sequence>MTRILTNFDDTTAGERSGLGRRTLLKGAATVAASALLASNADARDYGANAEPQRYPDPDIIVIDPKRFKAKVGNTSIKRLYTGCLWAEGPAWNAHGQYLVWSDIPANRQLRYLDDDGHISEQFHKPSNEANGNSFDTEGRQISAERTRLVRYEHDGSVTALAEQANGKPLNGPNDMVVHPNDKSIWFTDPGYGAISIYEGKLANTGSLQPYQKEAVYRLDAQSGQLTKVADEPFKPNGIAFSHDYKKVYVCDTGITHYPQAENVVWSYDLDGQKLSNPKRLIDMKLDGKSGFPDGMRVDTEGNIWVGAGWVGPGYDGVQVFAPTDGARIGQILLPETCANLCFGGKKRNRLFMTASQSLYSVYVETQGAHFC</sequence>
<feature type="binding site" evidence="3">
    <location>
        <position position="174"/>
    </location>
    <ligand>
        <name>substrate</name>
    </ligand>
</feature>
<keyword evidence="3" id="KW-0862">Zinc</keyword>
<dbReference type="Proteomes" id="UP001139054">
    <property type="component" value="Unassembled WGS sequence"/>
</dbReference>
<evidence type="ECO:0000256" key="2">
    <source>
        <dbReference type="PIRSR" id="PIRSR605511-1"/>
    </source>
</evidence>
<evidence type="ECO:0000313" key="6">
    <source>
        <dbReference type="EMBL" id="MCG2667544.1"/>
    </source>
</evidence>
<evidence type="ECO:0000259" key="4">
    <source>
        <dbReference type="Pfam" id="PF08450"/>
    </source>
</evidence>
<evidence type="ECO:0000256" key="3">
    <source>
        <dbReference type="PIRSR" id="PIRSR605511-2"/>
    </source>
</evidence>
<keyword evidence="3" id="KW-0479">Metal-binding</keyword>
<dbReference type="PRINTS" id="PR01790">
    <property type="entry name" value="SMP30FAMILY"/>
</dbReference>
<keyword evidence="1" id="KW-0378">Hydrolase</keyword>
<dbReference type="Proteomes" id="UP001139012">
    <property type="component" value="Unassembled WGS sequence"/>
</dbReference>
<feature type="domain" description="SMP-30/Gluconolactonase/LRE-like region" evidence="4">
    <location>
        <begin position="86"/>
        <end position="356"/>
    </location>
</feature>
<dbReference type="InterPro" id="IPR051262">
    <property type="entry name" value="SMP-30/CGR1_Lactonase"/>
</dbReference>
<gene>
    <name evidence="6" type="ORF">L6637_11315</name>
    <name evidence="5" type="ORF">L6654_02475</name>
</gene>
<proteinExistence type="predicted"/>
<name>A0A9X1R3A3_9BRAD</name>
<evidence type="ECO:0000313" key="5">
    <source>
        <dbReference type="EMBL" id="MCG2625474.1"/>
    </source>
</evidence>
<evidence type="ECO:0000313" key="7">
    <source>
        <dbReference type="Proteomes" id="UP001139012"/>
    </source>
</evidence>
<feature type="active site" description="Proton donor/acceptor" evidence="2">
    <location>
        <position position="294"/>
    </location>
</feature>
<dbReference type="InterPro" id="IPR005511">
    <property type="entry name" value="SMP-30"/>
</dbReference>
<dbReference type="EMBL" id="JAKLTY010000001">
    <property type="protein sequence ID" value="MCG2625474.1"/>
    <property type="molecule type" value="Genomic_DNA"/>
</dbReference>
<organism evidence="5 8">
    <name type="scientific">Bradyrhizobium zhengyangense</name>
    <dbReference type="NCBI Taxonomy" id="2911009"/>
    <lineage>
        <taxon>Bacteria</taxon>
        <taxon>Pseudomonadati</taxon>
        <taxon>Pseudomonadota</taxon>
        <taxon>Alphaproteobacteria</taxon>
        <taxon>Hyphomicrobiales</taxon>
        <taxon>Nitrobacteraceae</taxon>
        <taxon>Bradyrhizobium</taxon>
    </lineage>
</organism>
<accession>A0A9X1R3A3</accession>
<feature type="binding site" evidence="3">
    <location>
        <position position="294"/>
    </location>
    <ligand>
        <name>a divalent metal cation</name>
        <dbReference type="ChEBI" id="CHEBI:60240"/>
    </ligand>
</feature>
<comment type="caution">
    <text evidence="5">The sequence shown here is derived from an EMBL/GenBank/DDBJ whole genome shotgun (WGS) entry which is preliminary data.</text>
</comment>
<dbReference type="Gene3D" id="2.120.10.30">
    <property type="entry name" value="TolB, C-terminal domain"/>
    <property type="match status" value="1"/>
</dbReference>
<dbReference type="RefSeq" id="WP_237863755.1">
    <property type="nucleotide sequence ID" value="NZ_JAKLTY010000001.1"/>
</dbReference>
<keyword evidence="7" id="KW-1185">Reference proteome</keyword>
<dbReference type="EMBL" id="JAKLUA010000002">
    <property type="protein sequence ID" value="MCG2667544.1"/>
    <property type="molecule type" value="Genomic_DNA"/>
</dbReference>
<feature type="binding site" evidence="3">
    <location>
        <position position="237"/>
    </location>
    <ligand>
        <name>a divalent metal cation</name>
        <dbReference type="ChEBI" id="CHEBI:60240"/>
    </ligand>
</feature>
<dbReference type="PROSITE" id="PS51318">
    <property type="entry name" value="TAT"/>
    <property type="match status" value="1"/>
</dbReference>
<dbReference type="GO" id="GO:0046872">
    <property type="term" value="F:metal ion binding"/>
    <property type="evidence" value="ECO:0007669"/>
    <property type="project" value="UniProtKB-KW"/>
</dbReference>
<dbReference type="PANTHER" id="PTHR47572">
    <property type="entry name" value="LIPOPROTEIN-RELATED"/>
    <property type="match status" value="1"/>
</dbReference>
<dbReference type="Pfam" id="PF08450">
    <property type="entry name" value="SGL"/>
    <property type="match status" value="1"/>
</dbReference>
<feature type="binding site" evidence="3">
    <location>
        <position position="88"/>
    </location>
    <ligand>
        <name>a divalent metal cation</name>
        <dbReference type="ChEBI" id="CHEBI:60240"/>
    </ligand>
</feature>
<evidence type="ECO:0000256" key="1">
    <source>
        <dbReference type="ARBA" id="ARBA00022801"/>
    </source>
</evidence>
<dbReference type="InterPro" id="IPR011042">
    <property type="entry name" value="6-blade_b-propeller_TolB-like"/>
</dbReference>
<dbReference type="AlphaFoldDB" id="A0A9X1R3A3"/>
<reference evidence="5" key="1">
    <citation type="submission" date="2022-01" db="EMBL/GenBank/DDBJ databases">
        <title>Genome sequnece data of strain Bradyrhizobium sp. nov.</title>
        <authorList>
            <person name="Zhang J."/>
        </authorList>
    </citation>
    <scope>NUCLEOTIDE SEQUENCE</scope>
    <source>
        <strain evidence="6">WYCCWR 12774</strain>
        <strain evidence="5">WYCCWR 13023</strain>
    </source>
</reference>
<dbReference type="GO" id="GO:0016787">
    <property type="term" value="F:hydrolase activity"/>
    <property type="evidence" value="ECO:0007669"/>
    <property type="project" value="UniProtKB-KW"/>
</dbReference>
<dbReference type="SUPFAM" id="SSF63829">
    <property type="entry name" value="Calcium-dependent phosphotriesterase"/>
    <property type="match status" value="1"/>
</dbReference>
<dbReference type="InterPro" id="IPR006311">
    <property type="entry name" value="TAT_signal"/>
</dbReference>
<protein>
    <submittedName>
        <fullName evidence="5">SMP-30/gluconolactonase/LRE family protein</fullName>
    </submittedName>
</protein>
<evidence type="ECO:0000313" key="8">
    <source>
        <dbReference type="Proteomes" id="UP001139054"/>
    </source>
</evidence>
<dbReference type="PANTHER" id="PTHR47572:SF4">
    <property type="entry name" value="LACTONASE DRP35"/>
    <property type="match status" value="1"/>
</dbReference>
<comment type="cofactor">
    <cofactor evidence="3">
        <name>Zn(2+)</name>
        <dbReference type="ChEBI" id="CHEBI:29105"/>
    </cofactor>
    <text evidence="3">Binds 1 divalent metal cation per subunit.</text>
</comment>